<keyword evidence="12" id="KW-1185">Reference proteome</keyword>
<sequence>MSGTPLMIRASGLTKRYKTVEALRGLDLEVPEGKVLALLGPNGAGKTTAVRCLTTLLQPDEGSAEVAGVDVLADPVGVRAKIGLSGQYAAVDEHLTAYENLVMIGRLYHLGKPAAQQRARDLLDRFDLTEFADRPAKTYSGGQRRRLDLAGALVAQPPVIVLDEPTTGLDVRSRQQMWEVIRDLVSGGTTLLLTTQYLEEADRLADDIVVIDHGLAIARGTADELKARTGGERIEVVIADAEDRDAAIRVLSEVTLSDVRVGDNGRELTAAAGGSGASDLLRVLQGFERETVTVLDVGLRRPTLDDVFLALTGHAAEDADSDAADAAGDETEKELAR</sequence>
<dbReference type="PROSITE" id="PS50893">
    <property type="entry name" value="ABC_TRANSPORTER_2"/>
    <property type="match status" value="1"/>
</dbReference>
<dbReference type="Proteomes" id="UP001596072">
    <property type="component" value="Unassembled WGS sequence"/>
</dbReference>
<keyword evidence="4" id="KW-0547">Nucleotide-binding</keyword>
<dbReference type="PROSITE" id="PS00211">
    <property type="entry name" value="ABC_TRANSPORTER_1"/>
    <property type="match status" value="1"/>
</dbReference>
<keyword evidence="8" id="KW-0046">Antibiotic resistance</keyword>
<evidence type="ECO:0000259" key="10">
    <source>
        <dbReference type="PROSITE" id="PS50893"/>
    </source>
</evidence>
<dbReference type="GO" id="GO:0005524">
    <property type="term" value="F:ATP binding"/>
    <property type="evidence" value="ECO:0007669"/>
    <property type="project" value="UniProtKB-KW"/>
</dbReference>
<evidence type="ECO:0000256" key="7">
    <source>
        <dbReference type="ARBA" id="ARBA00023136"/>
    </source>
</evidence>
<evidence type="ECO:0000313" key="11">
    <source>
        <dbReference type="EMBL" id="MFC5730334.1"/>
    </source>
</evidence>
<name>A0ABW0ZHA6_9ACTN</name>
<comment type="caution">
    <text evidence="11">The sequence shown here is derived from an EMBL/GenBank/DDBJ whole genome shotgun (WGS) entry which is preliminary data.</text>
</comment>
<protein>
    <submittedName>
        <fullName evidence="11">ATP-binding cassette domain-containing protein</fullName>
    </submittedName>
</protein>
<organism evidence="11 12">
    <name type="scientific">Nocardioides vastitatis</name>
    <dbReference type="NCBI Taxonomy" id="2568655"/>
    <lineage>
        <taxon>Bacteria</taxon>
        <taxon>Bacillati</taxon>
        <taxon>Actinomycetota</taxon>
        <taxon>Actinomycetes</taxon>
        <taxon>Propionibacteriales</taxon>
        <taxon>Nocardioidaceae</taxon>
        <taxon>Nocardioides</taxon>
    </lineage>
</organism>
<dbReference type="SMART" id="SM00382">
    <property type="entry name" value="AAA"/>
    <property type="match status" value="1"/>
</dbReference>
<evidence type="ECO:0000256" key="6">
    <source>
        <dbReference type="ARBA" id="ARBA00022967"/>
    </source>
</evidence>
<evidence type="ECO:0000256" key="9">
    <source>
        <dbReference type="ARBA" id="ARBA00049985"/>
    </source>
</evidence>
<evidence type="ECO:0000256" key="5">
    <source>
        <dbReference type="ARBA" id="ARBA00022840"/>
    </source>
</evidence>
<proteinExistence type="inferred from homology"/>
<keyword evidence="3" id="KW-1003">Cell membrane</keyword>
<dbReference type="InterPro" id="IPR050763">
    <property type="entry name" value="ABC_transporter_ATP-binding"/>
</dbReference>
<dbReference type="Pfam" id="PF00005">
    <property type="entry name" value="ABC_tran"/>
    <property type="match status" value="1"/>
</dbReference>
<dbReference type="Gene3D" id="3.40.50.300">
    <property type="entry name" value="P-loop containing nucleotide triphosphate hydrolases"/>
    <property type="match status" value="1"/>
</dbReference>
<dbReference type="SUPFAM" id="SSF52540">
    <property type="entry name" value="P-loop containing nucleoside triphosphate hydrolases"/>
    <property type="match status" value="1"/>
</dbReference>
<keyword evidence="6" id="KW-1278">Translocase</keyword>
<comment type="similarity">
    <text evidence="9">Belongs to the ABC transporter superfamily. Drug exporter-1 (DrugE1) (TC 3.A.1.105) family.</text>
</comment>
<keyword evidence="2" id="KW-0813">Transport</keyword>
<evidence type="ECO:0000256" key="8">
    <source>
        <dbReference type="ARBA" id="ARBA00023251"/>
    </source>
</evidence>
<evidence type="ECO:0000256" key="2">
    <source>
        <dbReference type="ARBA" id="ARBA00022448"/>
    </source>
</evidence>
<keyword evidence="5 11" id="KW-0067">ATP-binding</keyword>
<dbReference type="RefSeq" id="WP_206056465.1">
    <property type="nucleotide sequence ID" value="NZ_JBHSNS010000008.1"/>
</dbReference>
<dbReference type="InterPro" id="IPR005894">
    <property type="entry name" value="DrrA"/>
</dbReference>
<evidence type="ECO:0000256" key="3">
    <source>
        <dbReference type="ARBA" id="ARBA00022475"/>
    </source>
</evidence>
<gene>
    <name evidence="11" type="ORF">ACFPQB_15530</name>
</gene>
<dbReference type="InterPro" id="IPR017871">
    <property type="entry name" value="ABC_transporter-like_CS"/>
</dbReference>
<evidence type="ECO:0000256" key="1">
    <source>
        <dbReference type="ARBA" id="ARBA00004413"/>
    </source>
</evidence>
<accession>A0ABW0ZHA6</accession>
<keyword evidence="7" id="KW-0472">Membrane</keyword>
<dbReference type="EMBL" id="JBHSNS010000008">
    <property type="protein sequence ID" value="MFC5730334.1"/>
    <property type="molecule type" value="Genomic_DNA"/>
</dbReference>
<dbReference type="InterPro" id="IPR003593">
    <property type="entry name" value="AAA+_ATPase"/>
</dbReference>
<evidence type="ECO:0000313" key="12">
    <source>
        <dbReference type="Proteomes" id="UP001596072"/>
    </source>
</evidence>
<dbReference type="PANTHER" id="PTHR42711:SF19">
    <property type="entry name" value="DOXORUBICIN RESISTANCE ATP-BINDING PROTEIN DRRA"/>
    <property type="match status" value="1"/>
</dbReference>
<comment type="subcellular location">
    <subcellularLocation>
        <location evidence="1">Cell membrane</location>
        <topology evidence="1">Peripheral membrane protein</topology>
        <orientation evidence="1">Cytoplasmic side</orientation>
    </subcellularLocation>
</comment>
<dbReference type="PANTHER" id="PTHR42711">
    <property type="entry name" value="ABC TRANSPORTER ATP-BINDING PROTEIN"/>
    <property type="match status" value="1"/>
</dbReference>
<dbReference type="NCBIfam" id="TIGR01188">
    <property type="entry name" value="drrA"/>
    <property type="match status" value="1"/>
</dbReference>
<evidence type="ECO:0000256" key="4">
    <source>
        <dbReference type="ARBA" id="ARBA00022741"/>
    </source>
</evidence>
<dbReference type="InterPro" id="IPR027417">
    <property type="entry name" value="P-loop_NTPase"/>
</dbReference>
<dbReference type="InterPro" id="IPR003439">
    <property type="entry name" value="ABC_transporter-like_ATP-bd"/>
</dbReference>
<feature type="domain" description="ABC transporter" evidence="10">
    <location>
        <begin position="8"/>
        <end position="238"/>
    </location>
</feature>
<reference evidence="12" key="1">
    <citation type="journal article" date="2019" name="Int. J. Syst. Evol. Microbiol.">
        <title>The Global Catalogue of Microorganisms (GCM) 10K type strain sequencing project: providing services to taxonomists for standard genome sequencing and annotation.</title>
        <authorList>
            <consortium name="The Broad Institute Genomics Platform"/>
            <consortium name="The Broad Institute Genome Sequencing Center for Infectious Disease"/>
            <person name="Wu L."/>
            <person name="Ma J."/>
        </authorList>
    </citation>
    <scope>NUCLEOTIDE SEQUENCE [LARGE SCALE GENOMIC DNA]</scope>
    <source>
        <strain evidence="12">YIM 94188</strain>
    </source>
</reference>